<dbReference type="OrthoDB" id="73040at2"/>
<evidence type="ECO:0000313" key="3">
    <source>
        <dbReference type="Proteomes" id="UP000273158"/>
    </source>
</evidence>
<sequence length="189" mass="20191">MPRASKTNLGVILATTLLLVTGCAAATPDSTTTDPLAAAGFPDQTIHQVIDELEATPVDDRRDDLIASVRPNAVLFTVDGGPETSVPLEDEFYLSVAPYRNTTHDCYFHSLTTCVGELGDEPLHLTVVGDDGEVLLDEERTTNSNGFVGLWLPRDIDATLTITHENGSVTTPISTGADDPTCLTDLPLR</sequence>
<keyword evidence="3" id="KW-1185">Reference proteome</keyword>
<dbReference type="RefSeq" id="WP_121057246.1">
    <property type="nucleotide sequence ID" value="NZ_RCDB01000001.1"/>
</dbReference>
<gene>
    <name evidence="2" type="ORF">C7474_0450</name>
</gene>
<evidence type="ECO:0000313" key="2">
    <source>
        <dbReference type="EMBL" id="RLK52505.1"/>
    </source>
</evidence>
<name>A0A498C9U4_9MICO</name>
<dbReference type="InterPro" id="IPR047808">
    <property type="entry name" value="CueP-like"/>
</dbReference>
<dbReference type="AlphaFoldDB" id="A0A498C9U4"/>
<reference evidence="2 3" key="1">
    <citation type="journal article" date="2015" name="Stand. Genomic Sci.">
        <title>Genomic Encyclopedia of Bacterial and Archaeal Type Strains, Phase III: the genomes of soil and plant-associated and newly described type strains.</title>
        <authorList>
            <person name="Whitman W.B."/>
            <person name="Woyke T."/>
            <person name="Klenk H.P."/>
            <person name="Zhou Y."/>
            <person name="Lilburn T.G."/>
            <person name="Beck B.J."/>
            <person name="De Vos P."/>
            <person name="Vandamme P."/>
            <person name="Eisen J.A."/>
            <person name="Garrity G."/>
            <person name="Hugenholtz P."/>
            <person name="Kyrpides N.C."/>
        </authorList>
    </citation>
    <scope>NUCLEOTIDE SEQUENCE [LARGE SCALE GENOMIC DNA]</scope>
    <source>
        <strain evidence="2 3">S2T63</strain>
    </source>
</reference>
<dbReference type="PROSITE" id="PS51257">
    <property type="entry name" value="PROKAR_LIPOPROTEIN"/>
    <property type="match status" value="1"/>
</dbReference>
<dbReference type="Gene3D" id="2.60.40.3700">
    <property type="match status" value="1"/>
</dbReference>
<feature type="chain" id="PRO_5019869832" description="CueP family metal-binding protein" evidence="1">
    <location>
        <begin position="27"/>
        <end position="189"/>
    </location>
</feature>
<dbReference type="NCBIfam" id="NF038094">
    <property type="entry name" value="CueP_fam"/>
    <property type="match status" value="1"/>
</dbReference>
<dbReference type="EMBL" id="RCDB01000001">
    <property type="protein sequence ID" value="RLK52505.1"/>
    <property type="molecule type" value="Genomic_DNA"/>
</dbReference>
<protein>
    <recommendedName>
        <fullName evidence="4">CueP family metal-binding protein</fullName>
    </recommendedName>
</protein>
<evidence type="ECO:0000256" key="1">
    <source>
        <dbReference type="SAM" id="SignalP"/>
    </source>
</evidence>
<dbReference type="Pfam" id="PF21172">
    <property type="entry name" value="CueP"/>
    <property type="match status" value="1"/>
</dbReference>
<evidence type="ECO:0008006" key="4">
    <source>
        <dbReference type="Google" id="ProtNLM"/>
    </source>
</evidence>
<comment type="caution">
    <text evidence="2">The sequence shown here is derived from an EMBL/GenBank/DDBJ whole genome shotgun (WGS) entry which is preliminary data.</text>
</comment>
<proteinExistence type="predicted"/>
<keyword evidence="1" id="KW-0732">Signal</keyword>
<accession>A0A498C9U4</accession>
<feature type="signal peptide" evidence="1">
    <location>
        <begin position="1"/>
        <end position="26"/>
    </location>
</feature>
<dbReference type="Proteomes" id="UP000273158">
    <property type="component" value="Unassembled WGS sequence"/>
</dbReference>
<organism evidence="2 3">
    <name type="scientific">Microbacterium telephonicum</name>
    <dbReference type="NCBI Taxonomy" id="1714841"/>
    <lineage>
        <taxon>Bacteria</taxon>
        <taxon>Bacillati</taxon>
        <taxon>Actinomycetota</taxon>
        <taxon>Actinomycetes</taxon>
        <taxon>Micrococcales</taxon>
        <taxon>Microbacteriaceae</taxon>
        <taxon>Microbacterium</taxon>
    </lineage>
</organism>